<reference evidence="3" key="1">
    <citation type="journal article" date="2023" name="Nat. Microbiol.">
        <title>Enrichment and characterization of a nitric oxide-reducing microbial community in a continuous bioreactor.</title>
        <authorList>
            <person name="Garrido-Amador P."/>
            <person name="Stortenbeker N."/>
            <person name="Wessels H.J.C.T."/>
            <person name="Speth D.R."/>
            <person name="Garcia-Heredia I."/>
            <person name="Kartal B."/>
        </authorList>
    </citation>
    <scope>NUCLEOTIDE SEQUENCE</scope>
    <source>
        <strain evidence="3">MAG1</strain>
    </source>
</reference>
<protein>
    <submittedName>
        <fullName evidence="3">Ankyrin repeat domain-containing protein</fullName>
    </submittedName>
</protein>
<dbReference type="PANTHER" id="PTHR24183:SF1">
    <property type="entry name" value="FIBRONECTIN TYPE 3 AND ANKYRIN REPEAT DOMAINS PROTEIN 1"/>
    <property type="match status" value="1"/>
</dbReference>
<sequence length="373" mass="40520">MFRRCILLLWLAALPAWAVLPDPVAFGVAVETGDLGRAGRWLDEGLPPDFQADRIGTGLMIGAWEGNIAMMELFLARGADIHRTNRFGEQALQLAAWKGHIEAVRWLLDRGAAASRKGMEWSALHYAVFAGRKEIARLLVNRGADVNARVPNGSTVLMMAAREAQEDLARMLVDAGADPRSVNDRGDSALTWAMRYGNFKIAKLMAKAEGAPAKFAEAVKAPPETFAKPMRSEPAPPAIEDILLRLRLAEAAGQPTEKLRRELFDVIAKFRKESTVVRLKDRPDKPRALVITARKAPGRQAQEEKAEIVMAAATPAQRAEAAAIASGDMGAILGELHKAQATGKPVADLRRALFEAVGRFKREGADLGPATSR</sequence>
<accession>A0AA49FLQ0</accession>
<evidence type="ECO:0000313" key="3">
    <source>
        <dbReference type="EMBL" id="WIM06356.1"/>
    </source>
</evidence>
<name>A0AA49FLQ0_9PROT</name>
<organism evidence="3">
    <name type="scientific">Candidatus Nitricoxidivorans perseverans</name>
    <dbReference type="NCBI Taxonomy" id="2975601"/>
    <lineage>
        <taxon>Bacteria</taxon>
        <taxon>Pseudomonadati</taxon>
        <taxon>Pseudomonadota</taxon>
        <taxon>Betaproteobacteria</taxon>
        <taxon>Nitrosomonadales</taxon>
        <taxon>Sterolibacteriaceae</taxon>
        <taxon>Candidatus Nitricoxidivorans</taxon>
    </lineage>
</organism>
<dbReference type="PRINTS" id="PR01415">
    <property type="entry name" value="ANKYRIN"/>
</dbReference>
<feature type="chain" id="PRO_5041304879" evidence="2">
    <location>
        <begin position="19"/>
        <end position="373"/>
    </location>
</feature>
<keyword evidence="1" id="KW-0040">ANK repeat</keyword>
<evidence type="ECO:0000256" key="2">
    <source>
        <dbReference type="SAM" id="SignalP"/>
    </source>
</evidence>
<dbReference type="AlphaFoldDB" id="A0AA49FLQ0"/>
<dbReference type="Pfam" id="PF12796">
    <property type="entry name" value="Ank_2"/>
    <property type="match status" value="2"/>
</dbReference>
<evidence type="ECO:0000256" key="1">
    <source>
        <dbReference type="PROSITE-ProRule" id="PRU00023"/>
    </source>
</evidence>
<dbReference type="SUPFAM" id="SSF48403">
    <property type="entry name" value="Ankyrin repeat"/>
    <property type="match status" value="1"/>
</dbReference>
<proteinExistence type="predicted"/>
<feature type="repeat" description="ANK" evidence="1">
    <location>
        <begin position="119"/>
        <end position="151"/>
    </location>
</feature>
<dbReference type="PANTHER" id="PTHR24183">
    <property type="entry name" value="FIBRONECTIN TYPE 3 AND ANKYRIN REPEAT DOMAINS PROTEIN 1"/>
    <property type="match status" value="1"/>
</dbReference>
<dbReference type="InterPro" id="IPR002110">
    <property type="entry name" value="Ankyrin_rpt"/>
</dbReference>
<feature type="repeat" description="ANK" evidence="1">
    <location>
        <begin position="87"/>
        <end position="119"/>
    </location>
</feature>
<dbReference type="Proteomes" id="UP001234916">
    <property type="component" value="Chromosome"/>
</dbReference>
<keyword evidence="2" id="KW-0732">Signal</keyword>
<dbReference type="SMART" id="SM00248">
    <property type="entry name" value="ANK"/>
    <property type="match status" value="5"/>
</dbReference>
<dbReference type="InterPro" id="IPR036770">
    <property type="entry name" value="Ankyrin_rpt-contain_sf"/>
</dbReference>
<feature type="signal peptide" evidence="2">
    <location>
        <begin position="1"/>
        <end position="18"/>
    </location>
</feature>
<dbReference type="PROSITE" id="PS50297">
    <property type="entry name" value="ANK_REP_REGION"/>
    <property type="match status" value="3"/>
</dbReference>
<dbReference type="KEGG" id="npv:OHM77_03450"/>
<dbReference type="PROSITE" id="PS50088">
    <property type="entry name" value="ANK_REPEAT"/>
    <property type="match status" value="3"/>
</dbReference>
<gene>
    <name evidence="3" type="ORF">OHM77_03450</name>
</gene>
<dbReference type="EMBL" id="CP107246">
    <property type="protein sequence ID" value="WIM06356.1"/>
    <property type="molecule type" value="Genomic_DNA"/>
</dbReference>
<dbReference type="Gene3D" id="1.25.40.20">
    <property type="entry name" value="Ankyrin repeat-containing domain"/>
    <property type="match status" value="2"/>
</dbReference>
<feature type="repeat" description="ANK" evidence="1">
    <location>
        <begin position="152"/>
        <end position="184"/>
    </location>
</feature>